<gene>
    <name evidence="2" type="ORF">P7K49_027449</name>
</gene>
<evidence type="ECO:0000313" key="2">
    <source>
        <dbReference type="EMBL" id="KAK2093711.1"/>
    </source>
</evidence>
<name>A0ABQ9U9X2_SAGOE</name>
<dbReference type="Proteomes" id="UP001266305">
    <property type="component" value="Unassembled WGS sequence"/>
</dbReference>
<evidence type="ECO:0000256" key="1">
    <source>
        <dbReference type="SAM" id="MobiDB-lite"/>
    </source>
</evidence>
<feature type="region of interest" description="Disordered" evidence="1">
    <location>
        <begin position="63"/>
        <end position="85"/>
    </location>
</feature>
<evidence type="ECO:0000313" key="3">
    <source>
        <dbReference type="Proteomes" id="UP001266305"/>
    </source>
</evidence>
<organism evidence="2 3">
    <name type="scientific">Saguinus oedipus</name>
    <name type="common">Cotton-top tamarin</name>
    <name type="synonym">Oedipomidas oedipus</name>
    <dbReference type="NCBI Taxonomy" id="9490"/>
    <lineage>
        <taxon>Eukaryota</taxon>
        <taxon>Metazoa</taxon>
        <taxon>Chordata</taxon>
        <taxon>Craniata</taxon>
        <taxon>Vertebrata</taxon>
        <taxon>Euteleostomi</taxon>
        <taxon>Mammalia</taxon>
        <taxon>Eutheria</taxon>
        <taxon>Euarchontoglires</taxon>
        <taxon>Primates</taxon>
        <taxon>Haplorrhini</taxon>
        <taxon>Platyrrhini</taxon>
        <taxon>Cebidae</taxon>
        <taxon>Callitrichinae</taxon>
        <taxon>Saguinus</taxon>
    </lineage>
</organism>
<dbReference type="EMBL" id="JASSZA010000014">
    <property type="protein sequence ID" value="KAK2093711.1"/>
    <property type="molecule type" value="Genomic_DNA"/>
</dbReference>
<keyword evidence="3" id="KW-1185">Reference proteome</keyword>
<protein>
    <submittedName>
        <fullName evidence="2">Uncharacterized protein</fullName>
    </submittedName>
</protein>
<accession>A0ABQ9U9X2</accession>
<sequence>MLPQAGTSALGTYELNAVLRRKGRGPRGEGLQRGPIWVPATYTFTVRLALSLRRWNTLGGPQGAVASTWRGRSRDRSWDAPAAPTCSTELLGPAATVTRELRLGG</sequence>
<reference evidence="2 3" key="1">
    <citation type="submission" date="2023-05" db="EMBL/GenBank/DDBJ databases">
        <title>B98-5 Cell Line De Novo Hybrid Assembly: An Optical Mapping Approach.</title>
        <authorList>
            <person name="Kananen K."/>
            <person name="Auerbach J.A."/>
            <person name="Kautto E."/>
            <person name="Blachly J.S."/>
        </authorList>
    </citation>
    <scope>NUCLEOTIDE SEQUENCE [LARGE SCALE GENOMIC DNA]</scope>
    <source>
        <strain evidence="2">B95-8</strain>
        <tissue evidence="2">Cell line</tissue>
    </source>
</reference>
<comment type="caution">
    <text evidence="2">The sequence shown here is derived from an EMBL/GenBank/DDBJ whole genome shotgun (WGS) entry which is preliminary data.</text>
</comment>
<proteinExistence type="predicted"/>